<dbReference type="Proteomes" id="UP000311713">
    <property type="component" value="Unassembled WGS sequence"/>
</dbReference>
<evidence type="ECO:0000313" key="3">
    <source>
        <dbReference type="EMBL" id="TNM34461.1"/>
    </source>
</evidence>
<dbReference type="GO" id="GO:0016747">
    <property type="term" value="F:acyltransferase activity, transferring groups other than amino-acyl groups"/>
    <property type="evidence" value="ECO:0007669"/>
    <property type="project" value="InterPro"/>
</dbReference>
<keyword evidence="4" id="KW-1185">Reference proteome</keyword>
<accession>A0A5C4VF58</accession>
<sequence>MNRPLPRALAAGDAPLVADATKLLVDVFSRDPSWRRHYWYLGAGGIRRRLRRYYARAVATSLAHGRVEVVVENGGAVAVALWEAPGAPRPWARRVAARLGRGPAPGGAVGRRWRLEGIAVHGSARGRGLGGVLLAHGLRSVDRQGAEAELEATTPGSQRLYERHGFVATTPRISPTRPREVHMVRPVRPAQREE</sequence>
<feature type="region of interest" description="Disordered" evidence="1">
    <location>
        <begin position="170"/>
        <end position="194"/>
    </location>
</feature>
<dbReference type="Pfam" id="PF00583">
    <property type="entry name" value="Acetyltransf_1"/>
    <property type="match status" value="1"/>
</dbReference>
<dbReference type="InterPro" id="IPR052523">
    <property type="entry name" value="Trichothecene_AcTrans"/>
</dbReference>
<dbReference type="PANTHER" id="PTHR42791:SF1">
    <property type="entry name" value="N-ACETYLTRANSFERASE DOMAIN-CONTAINING PROTEIN"/>
    <property type="match status" value="1"/>
</dbReference>
<proteinExistence type="predicted"/>
<dbReference type="PANTHER" id="PTHR42791">
    <property type="entry name" value="GNAT FAMILY ACETYLTRANSFERASE"/>
    <property type="match status" value="1"/>
</dbReference>
<dbReference type="PROSITE" id="PS51186">
    <property type="entry name" value="GNAT"/>
    <property type="match status" value="1"/>
</dbReference>
<dbReference type="SUPFAM" id="SSF55729">
    <property type="entry name" value="Acyl-CoA N-acyltransferases (Nat)"/>
    <property type="match status" value="1"/>
</dbReference>
<comment type="caution">
    <text evidence="3">The sequence shown here is derived from an EMBL/GenBank/DDBJ whole genome shotgun (WGS) entry which is preliminary data.</text>
</comment>
<dbReference type="OrthoDB" id="7057833at2"/>
<evidence type="ECO:0000313" key="4">
    <source>
        <dbReference type="Proteomes" id="UP000311713"/>
    </source>
</evidence>
<reference evidence="3 4" key="1">
    <citation type="submission" date="2019-06" db="EMBL/GenBank/DDBJ databases">
        <title>Draft genome of Streptomyces sedi sp. JCM16909.</title>
        <authorList>
            <person name="Klykleung N."/>
            <person name="Tanasupawat S."/>
            <person name="Kudo T."/>
            <person name="Yuki M."/>
            <person name="Ohkuma M."/>
        </authorList>
    </citation>
    <scope>NUCLEOTIDE SEQUENCE [LARGE SCALE GENOMIC DNA]</scope>
    <source>
        <strain evidence="3 4">JCM 16909</strain>
    </source>
</reference>
<dbReference type="AlphaFoldDB" id="A0A5C4VF58"/>
<dbReference type="RefSeq" id="WP_139640214.1">
    <property type="nucleotide sequence ID" value="NZ_VDGT01000001.1"/>
</dbReference>
<dbReference type="InterPro" id="IPR016181">
    <property type="entry name" value="Acyl_CoA_acyltransferase"/>
</dbReference>
<feature type="domain" description="N-acetyltransferase" evidence="2">
    <location>
        <begin position="53"/>
        <end position="188"/>
    </location>
</feature>
<dbReference type="EMBL" id="VDGT01000001">
    <property type="protein sequence ID" value="TNM34461.1"/>
    <property type="molecule type" value="Genomic_DNA"/>
</dbReference>
<name>A0A5C4VF58_9ACTN</name>
<gene>
    <name evidence="3" type="ORF">FH715_01975</name>
</gene>
<protein>
    <submittedName>
        <fullName evidence="3">GNAT family N-acetyltransferase</fullName>
    </submittedName>
</protein>
<evidence type="ECO:0000256" key="1">
    <source>
        <dbReference type="SAM" id="MobiDB-lite"/>
    </source>
</evidence>
<dbReference type="CDD" id="cd04301">
    <property type="entry name" value="NAT_SF"/>
    <property type="match status" value="1"/>
</dbReference>
<evidence type="ECO:0000259" key="2">
    <source>
        <dbReference type="PROSITE" id="PS51186"/>
    </source>
</evidence>
<organism evidence="3 4">
    <name type="scientific">Streptomyces sedi</name>
    <dbReference type="NCBI Taxonomy" id="555059"/>
    <lineage>
        <taxon>Bacteria</taxon>
        <taxon>Bacillati</taxon>
        <taxon>Actinomycetota</taxon>
        <taxon>Actinomycetes</taxon>
        <taxon>Kitasatosporales</taxon>
        <taxon>Streptomycetaceae</taxon>
        <taxon>Streptomyces</taxon>
    </lineage>
</organism>
<keyword evidence="3" id="KW-0808">Transferase</keyword>
<dbReference type="InterPro" id="IPR000182">
    <property type="entry name" value="GNAT_dom"/>
</dbReference>
<dbReference type="Gene3D" id="3.40.630.30">
    <property type="match status" value="1"/>
</dbReference>